<evidence type="ECO:0000313" key="6">
    <source>
        <dbReference type="Proteomes" id="UP000324479"/>
    </source>
</evidence>
<accession>A0A5M6D535</accession>
<feature type="region of interest" description="Disordered" evidence="3">
    <location>
        <begin position="48"/>
        <end position="67"/>
    </location>
</feature>
<dbReference type="InterPro" id="IPR013517">
    <property type="entry name" value="FG-GAP"/>
</dbReference>
<organism evidence="5 6">
    <name type="scientific">Roseiconus nitratireducens</name>
    <dbReference type="NCBI Taxonomy" id="2605748"/>
    <lineage>
        <taxon>Bacteria</taxon>
        <taxon>Pseudomonadati</taxon>
        <taxon>Planctomycetota</taxon>
        <taxon>Planctomycetia</taxon>
        <taxon>Pirellulales</taxon>
        <taxon>Pirellulaceae</taxon>
        <taxon>Roseiconus</taxon>
    </lineage>
</organism>
<name>A0A5M6D535_9BACT</name>
<dbReference type="InterPro" id="IPR011990">
    <property type="entry name" value="TPR-like_helical_dom_sf"/>
</dbReference>
<feature type="domain" description="ASPIC/UnbV" evidence="4">
    <location>
        <begin position="925"/>
        <end position="991"/>
    </location>
</feature>
<feature type="compositionally biased region" description="Polar residues" evidence="3">
    <location>
        <begin position="56"/>
        <end position="67"/>
    </location>
</feature>
<gene>
    <name evidence="5" type="ORF">FYK55_16830</name>
</gene>
<protein>
    <submittedName>
        <fullName evidence="5">RNA-binding protein</fullName>
    </submittedName>
</protein>
<dbReference type="Gene3D" id="1.25.40.10">
    <property type="entry name" value="Tetratricopeptide repeat domain"/>
    <property type="match status" value="2"/>
</dbReference>
<dbReference type="InterPro" id="IPR011519">
    <property type="entry name" value="UnbV_ASPIC"/>
</dbReference>
<evidence type="ECO:0000313" key="5">
    <source>
        <dbReference type="EMBL" id="KAA5541866.1"/>
    </source>
</evidence>
<dbReference type="RefSeq" id="WP_150077600.1">
    <property type="nucleotide sequence ID" value="NZ_VWOX01000009.1"/>
</dbReference>
<dbReference type="Pfam" id="PF13432">
    <property type="entry name" value="TPR_16"/>
    <property type="match status" value="1"/>
</dbReference>
<dbReference type="InterPro" id="IPR028994">
    <property type="entry name" value="Integrin_alpha_N"/>
</dbReference>
<dbReference type="InterPro" id="IPR027039">
    <property type="entry name" value="Crtac1"/>
</dbReference>
<keyword evidence="1" id="KW-0732">Signal</keyword>
<evidence type="ECO:0000256" key="1">
    <source>
        <dbReference type="ARBA" id="ARBA00022729"/>
    </source>
</evidence>
<keyword evidence="2" id="KW-0802">TPR repeat</keyword>
<dbReference type="AlphaFoldDB" id="A0A5M6D535"/>
<sequence length="1004" mass="110805">MRITHCPPEIGRPLDAPSRPAVSRGWVPAILLCIGILFAGCDRSRPSEDLAKPVTAESTSENDTPSKFQTALQLQQRGNYREALSVVQAILIESPQDLRASQLAMALHDQMGQNCEAAAIAESLAETGEFDPAAVLLRAFDWYLRCGDYAAAEKSLRRAVELMPDDVQVHRSLAELLNAQGRRLEASEHIRELIRLRAIRPNEILSLIDLRGPFALASFDQIVDASQLTLFSLGKARHSYEVAKGDWQQILDRLQQLTQKFPDSTSAAAFRSRLLVERGQFDTFAESIDQLPEGIEEQPEYWNAVGRWMAHQERHREAVRAYGEALRRDPTDRQSLREMIGSLESLDGQDRAAELRKTLADLDKIFRIAKDADPEQARWISNTLQELTRPWESAAWWMYAAQMSGQLQQQIPELNRRAAMITAWEQGAAKERIAEARLRKMLGFDLASWPLPELDVALARQVPSAPEIREGLRFEDVAAASGIRTRFQGGYTGGGAMYAYQINGGGLAVIDYDLDGVSDLYVAQSGGVPNDSDGSEPNQLFRGLDRDSFVETTQASMAGDRGYCQGVCAGDVNQDGFPDLLVGNIGINRVYLNQGDGTFSAAEHLISDVRPEWTSSIAVADVTGDHLPEIIEINYIDDPEAYKVRCEDDHLLCQPQRFNQAADRILRGLPDGRFEVWQAMTGPLTEAPKLGFGTVIANFDRQNGNDFFVSNDGDLNHYWTSQSGRDSSGSTYTLVESAGIRGCSVGRDGNSQACMGIAAGDFDRDGTLDLHVTNFRDEPVNLFKQTESGFFSDQADAYQLVEPSFGVLGFGTQAADFDNDGWLDLAVLNGHVYDARPDGLPFQMKPQLFRGKAGAFVLQDAAAAGPFWQTEALGRTLAQGDFNRDGRMDLVASHLDQPIALLQNRSEAQHWVQLELIGVTSERDAIGAEVRVRSEGQQWTGWVTGGDGLACTNEAVVHIGLGQTKVIDQIQVHWPSGSVQQFVDVDIDRRYLAIENSGTLVARP</sequence>
<dbReference type="Proteomes" id="UP000324479">
    <property type="component" value="Unassembled WGS sequence"/>
</dbReference>
<evidence type="ECO:0000259" key="4">
    <source>
        <dbReference type="Pfam" id="PF07593"/>
    </source>
</evidence>
<dbReference type="InterPro" id="IPR019734">
    <property type="entry name" value="TPR_rpt"/>
</dbReference>
<evidence type="ECO:0000256" key="2">
    <source>
        <dbReference type="PROSITE-ProRule" id="PRU00339"/>
    </source>
</evidence>
<feature type="repeat" description="TPR" evidence="2">
    <location>
        <begin position="133"/>
        <end position="166"/>
    </location>
</feature>
<comment type="caution">
    <text evidence="5">The sequence shown here is derived from an EMBL/GenBank/DDBJ whole genome shotgun (WGS) entry which is preliminary data.</text>
</comment>
<dbReference type="PANTHER" id="PTHR16026">
    <property type="entry name" value="CARTILAGE ACIDIC PROTEIN 1"/>
    <property type="match status" value="1"/>
</dbReference>
<feature type="region of interest" description="Disordered" evidence="3">
    <location>
        <begin position="1"/>
        <end position="20"/>
    </location>
</feature>
<dbReference type="SMART" id="SM00028">
    <property type="entry name" value="TPR"/>
    <property type="match status" value="4"/>
</dbReference>
<dbReference type="PANTHER" id="PTHR16026:SF0">
    <property type="entry name" value="CARTILAGE ACIDIC PROTEIN 1"/>
    <property type="match status" value="1"/>
</dbReference>
<dbReference type="SUPFAM" id="SSF48452">
    <property type="entry name" value="TPR-like"/>
    <property type="match status" value="1"/>
</dbReference>
<evidence type="ECO:0000256" key="3">
    <source>
        <dbReference type="SAM" id="MobiDB-lite"/>
    </source>
</evidence>
<dbReference type="PROSITE" id="PS50005">
    <property type="entry name" value="TPR"/>
    <property type="match status" value="2"/>
</dbReference>
<dbReference type="Pfam" id="PF13517">
    <property type="entry name" value="FG-GAP_3"/>
    <property type="match status" value="2"/>
</dbReference>
<dbReference type="Gene3D" id="2.130.10.130">
    <property type="entry name" value="Integrin alpha, N-terminal"/>
    <property type="match status" value="2"/>
</dbReference>
<dbReference type="Pfam" id="PF07593">
    <property type="entry name" value="UnbV_ASPIC"/>
    <property type="match status" value="1"/>
</dbReference>
<keyword evidence="6" id="KW-1185">Reference proteome</keyword>
<proteinExistence type="predicted"/>
<dbReference type="EMBL" id="VWOX01000009">
    <property type="protein sequence ID" value="KAA5541866.1"/>
    <property type="molecule type" value="Genomic_DNA"/>
</dbReference>
<dbReference type="SUPFAM" id="SSF69318">
    <property type="entry name" value="Integrin alpha N-terminal domain"/>
    <property type="match status" value="1"/>
</dbReference>
<reference evidence="5 6" key="1">
    <citation type="submission" date="2019-08" db="EMBL/GenBank/DDBJ databases">
        <authorList>
            <person name="Dhanesh K."/>
            <person name="Kumar G."/>
            <person name="Sasikala C."/>
            <person name="Venkata Ramana C."/>
        </authorList>
    </citation>
    <scope>NUCLEOTIDE SEQUENCE [LARGE SCALE GENOMIC DNA]</scope>
    <source>
        <strain evidence="5 6">JC645</strain>
    </source>
</reference>
<feature type="repeat" description="TPR" evidence="2">
    <location>
        <begin position="299"/>
        <end position="332"/>
    </location>
</feature>